<gene>
    <name evidence="2" type="ORF">EV01_1614</name>
</gene>
<sequence>MQQRTDGDPVLPIKMLAKAGFWWVFYFFGITELFFSLSV</sequence>
<name>A0A0A2B2A2_PROMR</name>
<comment type="caution">
    <text evidence="2">The sequence shown here is derived from an EMBL/GenBank/DDBJ whole genome shotgun (WGS) entry which is preliminary data.</text>
</comment>
<organism evidence="2 3">
    <name type="scientific">Prochlorococcus marinus str. MIT 9401</name>
    <dbReference type="NCBI Taxonomy" id="167551"/>
    <lineage>
        <taxon>Bacteria</taxon>
        <taxon>Bacillati</taxon>
        <taxon>Cyanobacteriota</taxon>
        <taxon>Cyanophyceae</taxon>
        <taxon>Synechococcales</taxon>
        <taxon>Prochlorococcaceae</taxon>
        <taxon>Prochlorococcus</taxon>
    </lineage>
</organism>
<evidence type="ECO:0000313" key="3">
    <source>
        <dbReference type="Proteomes" id="UP000030481"/>
    </source>
</evidence>
<dbReference type="AlphaFoldDB" id="A0A0A2B2A2"/>
<protein>
    <submittedName>
        <fullName evidence="2">Uncharacterized protein</fullName>
    </submittedName>
</protein>
<keyword evidence="1" id="KW-0812">Transmembrane</keyword>
<reference evidence="3" key="1">
    <citation type="journal article" date="2014" name="Sci. Data">
        <title>Genomes of diverse isolates of the marine cyanobacterium Prochlorococcus.</title>
        <authorList>
            <person name="Biller S."/>
            <person name="Berube P."/>
            <person name="Thompson J."/>
            <person name="Kelly L."/>
            <person name="Roggensack S."/>
            <person name="Awad L."/>
            <person name="Roache-Johnson K."/>
            <person name="Ding H."/>
            <person name="Giovannoni S.J."/>
            <person name="Moore L.R."/>
            <person name="Chisholm S.W."/>
        </authorList>
    </citation>
    <scope>NUCLEOTIDE SEQUENCE [LARGE SCALE GENOMIC DNA]</scope>
</reference>
<accession>A0A0A2B2A2</accession>
<proteinExistence type="predicted"/>
<keyword evidence="1" id="KW-0472">Membrane</keyword>
<dbReference type="EMBL" id="JNAR01000016">
    <property type="protein sequence ID" value="KGG07277.1"/>
    <property type="molecule type" value="Genomic_DNA"/>
</dbReference>
<dbReference type="Proteomes" id="UP000030481">
    <property type="component" value="Unassembled WGS sequence"/>
</dbReference>
<feature type="transmembrane region" description="Helical" evidence="1">
    <location>
        <begin position="20"/>
        <end position="37"/>
    </location>
</feature>
<evidence type="ECO:0000256" key="1">
    <source>
        <dbReference type="SAM" id="Phobius"/>
    </source>
</evidence>
<evidence type="ECO:0000313" key="2">
    <source>
        <dbReference type="EMBL" id="KGG07277.1"/>
    </source>
</evidence>
<keyword evidence="1" id="KW-1133">Transmembrane helix</keyword>